<evidence type="ECO:0000313" key="2">
    <source>
        <dbReference type="Proteomes" id="UP000306319"/>
    </source>
</evidence>
<evidence type="ECO:0000313" key="1">
    <source>
        <dbReference type="EMBL" id="TGY80213.1"/>
    </source>
</evidence>
<dbReference type="EMBL" id="SRYB01000003">
    <property type="protein sequence ID" value="TGY80213.1"/>
    <property type="molecule type" value="Genomic_DNA"/>
</dbReference>
<reference evidence="1" key="1">
    <citation type="submission" date="2019-04" db="EMBL/GenBank/DDBJ databases">
        <title>Microbes associate with the intestines of laboratory mice.</title>
        <authorList>
            <person name="Navarre W."/>
            <person name="Wong E."/>
            <person name="Huang K."/>
            <person name="Tropini C."/>
            <person name="Ng K."/>
            <person name="Yu B."/>
        </authorList>
    </citation>
    <scope>NUCLEOTIDE SEQUENCE</scope>
    <source>
        <strain evidence="1">NM04_E33</strain>
    </source>
</reference>
<gene>
    <name evidence="1" type="ORF">E5331_02950</name>
</gene>
<proteinExistence type="predicted"/>
<comment type="caution">
    <text evidence="1">The sequence shown here is derived from an EMBL/GenBank/DDBJ whole genome shotgun (WGS) entry which is preliminary data.</text>
</comment>
<sequence length="796" mass="91024">MNSVSNIDALVYNTINRAIAFLPRRDAFIYIMLYTYCKHKRYAIEDFSDYEEFASDDIVRGFLTELKRYDQDRHIFSHLDNTLCKSDFLNNYTAFVESLIQLYVSSSGIRGEWAMPKELALLCTSISKSMNIKDVYNPYAGLCSFEIYGNYENYHGEELDELILTIAKYRLDAHNCNTGDICLEDSRSHAWLGSKAIMSMPPFGMQINKDKYRWMSNFGYEVKNDSEFVIAEFLSMPGWNKGIVIVPHSFCFQQGCTQRIRKELTESHIVSAVIELPQQILNGTSIVCSVLVLDKDNKSDLSIIDASECFQQVEKWRRILDYERILNLYENKSSNVLSPSIEECRNKDYSFIYNKYKDTTIGIPEGFEVVPLKDILTLIPSNRNHQDKTGRIVSISDLSDKPFQNEIVIEKLSEGNVSNLTKLTERCLLISTIRSVKPTICNASIESPVYLKPNVQAWHVSRDGICLEYLREEILERTSNLAVGIAIPHITKRSFLSSVVGLSSYEEQRSLFSERKKAYQILMAKEQGLMDIIESIKAEYINEVRCRKHDMRPYLREISSAVRLLRKYIDKGETYRLLGVLDKQEVAIKALSNLVEILSEEDAFGTPEDFNIDEYFCRLCIQNTHSEYFDIEYTSDSASIQEAGIITDAIEERIIDSSLNHTVSRQEEIEIYPLYTSINHVDFERLVNNILENAIKHGFLSQRNIKGNKVEIRVSVVNANDHKMFQIDISNNGTPFPEGLTKERYGLLGEKAGLTGGDGKGGNIVNRIVKHFGGDYDIVTLNGNPTVRVYLPLKSN</sequence>
<organism evidence="1 2">
    <name type="scientific">Lepagella muris</name>
    <dbReference type="NCBI Taxonomy" id="3032870"/>
    <lineage>
        <taxon>Bacteria</taxon>
        <taxon>Pseudomonadati</taxon>
        <taxon>Bacteroidota</taxon>
        <taxon>Bacteroidia</taxon>
        <taxon>Bacteroidales</taxon>
        <taxon>Muribaculaceae</taxon>
        <taxon>Lepagella</taxon>
    </lineage>
</organism>
<accession>A0AC61RLM1</accession>
<keyword evidence="2" id="KW-1185">Reference proteome</keyword>
<protein>
    <submittedName>
        <fullName evidence="1">Uncharacterized protein</fullName>
    </submittedName>
</protein>
<dbReference type="Proteomes" id="UP000306319">
    <property type="component" value="Unassembled WGS sequence"/>
</dbReference>
<name>A0AC61RLM1_9BACT</name>